<dbReference type="PANTHER" id="PTHR21310">
    <property type="entry name" value="AMINOGLYCOSIDE PHOSPHOTRANSFERASE-RELATED-RELATED"/>
    <property type="match status" value="1"/>
</dbReference>
<proteinExistence type="predicted"/>
<organism evidence="1 2">
    <name type="scientific">Aspergillus sclerotiicarbonarius (strain CBS 121057 / IBT 28362)</name>
    <dbReference type="NCBI Taxonomy" id="1448318"/>
    <lineage>
        <taxon>Eukaryota</taxon>
        <taxon>Fungi</taxon>
        <taxon>Dikarya</taxon>
        <taxon>Ascomycota</taxon>
        <taxon>Pezizomycotina</taxon>
        <taxon>Eurotiomycetes</taxon>
        <taxon>Eurotiomycetidae</taxon>
        <taxon>Eurotiales</taxon>
        <taxon>Aspergillaceae</taxon>
        <taxon>Aspergillus</taxon>
        <taxon>Aspergillus subgen. Circumdati</taxon>
    </lineage>
</organism>
<dbReference type="CDD" id="cd05120">
    <property type="entry name" value="APH_ChoK_like"/>
    <property type="match status" value="1"/>
</dbReference>
<evidence type="ECO:0008006" key="3">
    <source>
        <dbReference type="Google" id="ProtNLM"/>
    </source>
</evidence>
<dbReference type="AlphaFoldDB" id="A0A319EW37"/>
<dbReference type="OrthoDB" id="2906425at2759"/>
<dbReference type="PANTHER" id="PTHR21310:SF55">
    <property type="entry name" value="AMINOGLYCOSIDE PHOSPHOTRANSFERASE DOMAIN-CONTAINING PROTEIN"/>
    <property type="match status" value="1"/>
</dbReference>
<name>A0A319EW37_ASPSB</name>
<accession>A0A319EW37</accession>
<feature type="non-terminal residue" evidence="1">
    <location>
        <position position="1"/>
    </location>
</feature>
<dbReference type="Proteomes" id="UP000248423">
    <property type="component" value="Unassembled WGS sequence"/>
</dbReference>
<reference evidence="1 2" key="1">
    <citation type="submission" date="2018-02" db="EMBL/GenBank/DDBJ databases">
        <title>The genomes of Aspergillus section Nigri reveals drivers in fungal speciation.</title>
        <authorList>
            <consortium name="DOE Joint Genome Institute"/>
            <person name="Vesth T.C."/>
            <person name="Nybo J."/>
            <person name="Theobald S."/>
            <person name="Brandl J."/>
            <person name="Frisvad J.C."/>
            <person name="Nielsen K.F."/>
            <person name="Lyhne E.K."/>
            <person name="Kogle M.E."/>
            <person name="Kuo A."/>
            <person name="Riley R."/>
            <person name="Clum A."/>
            <person name="Nolan M."/>
            <person name="Lipzen A."/>
            <person name="Salamov A."/>
            <person name="Henrissat B."/>
            <person name="Wiebenga A."/>
            <person name="De vries R.P."/>
            <person name="Grigoriev I.V."/>
            <person name="Mortensen U.H."/>
            <person name="Andersen M.R."/>
            <person name="Baker S.E."/>
        </authorList>
    </citation>
    <scope>NUCLEOTIDE SEQUENCE [LARGE SCALE GENOMIC DNA]</scope>
    <source>
        <strain evidence="1 2">CBS 121057</strain>
    </source>
</reference>
<dbReference type="InterPro" id="IPR051678">
    <property type="entry name" value="AGP_Transferase"/>
</dbReference>
<sequence length="142" mass="15953">MSRAQKCAIQSSGPINDSTFNRHLTLSVIAVLRRIRPLKGTVLMLTDRLCVKYGQHIDLSEAATMRFISKNTSIPAPKVLCAFTHEGCSYIVMERIKGDMIGMGWVNRSEESKTKLLTQLKNMVQEIRELRPPEGIGVFSMN</sequence>
<evidence type="ECO:0000313" key="2">
    <source>
        <dbReference type="Proteomes" id="UP000248423"/>
    </source>
</evidence>
<dbReference type="SUPFAM" id="SSF56112">
    <property type="entry name" value="Protein kinase-like (PK-like)"/>
    <property type="match status" value="1"/>
</dbReference>
<dbReference type="InterPro" id="IPR011009">
    <property type="entry name" value="Kinase-like_dom_sf"/>
</dbReference>
<gene>
    <name evidence="1" type="ORF">BO78DRAFT_344320</name>
</gene>
<dbReference type="STRING" id="1448318.A0A319EW37"/>
<dbReference type="EMBL" id="KZ826352">
    <property type="protein sequence ID" value="PYI06129.1"/>
    <property type="molecule type" value="Genomic_DNA"/>
</dbReference>
<dbReference type="VEuPathDB" id="FungiDB:BO78DRAFT_344320"/>
<evidence type="ECO:0000313" key="1">
    <source>
        <dbReference type="EMBL" id="PYI06129.1"/>
    </source>
</evidence>
<keyword evidence="2" id="KW-1185">Reference proteome</keyword>
<protein>
    <recommendedName>
        <fullName evidence="3">Aminoglycoside phosphotransferase domain-containing protein</fullName>
    </recommendedName>
</protein>